<reference evidence="2" key="3">
    <citation type="submission" date="2021-06" db="EMBL/GenBank/DDBJ databases">
        <title>Genomic Description and Analysis of Intracellular Bacteria, Candidatus Berkiella cookevillensis and Candidatus Berkiella aquae.</title>
        <authorList>
            <person name="Kidane D.T."/>
            <person name="Mehari Y.T."/>
            <person name="Rice F.C."/>
            <person name="Arivett B.A."/>
            <person name="Farone A.L."/>
            <person name="Berk S.G."/>
            <person name="Farone M.B."/>
        </authorList>
    </citation>
    <scope>NUCLEOTIDE SEQUENCE</scope>
    <source>
        <strain evidence="2">HT99</strain>
    </source>
</reference>
<evidence type="ECO:0000313" key="1">
    <source>
        <dbReference type="EMBL" id="KRG22479.1"/>
    </source>
</evidence>
<name>A0A0Q9YNU1_9GAMM</name>
<dbReference type="EMBL" id="LKAJ02000001">
    <property type="protein sequence ID" value="MCS5712156.1"/>
    <property type="molecule type" value="Genomic_DNA"/>
</dbReference>
<dbReference type="EMBL" id="LKAJ01000001">
    <property type="protein sequence ID" value="KRG22479.1"/>
    <property type="molecule type" value="Genomic_DNA"/>
</dbReference>
<protein>
    <submittedName>
        <fullName evidence="1">Uncharacterized protein</fullName>
    </submittedName>
</protein>
<reference evidence="2" key="2">
    <citation type="journal article" date="2016" name="Genome Announc.">
        <title>Draft Genome Sequences of Two Novel Amoeba-Resistant Intranuclear Bacteria, 'Candidatus Berkiella cookevillensis' and 'Candidatus Berkiella aquae'.</title>
        <authorList>
            <person name="Mehari Y.T."/>
            <person name="Arivett B.A."/>
            <person name="Farone A.L."/>
            <person name="Gunderson J.H."/>
            <person name="Farone M.B."/>
        </authorList>
    </citation>
    <scope>NUCLEOTIDE SEQUENCE</scope>
    <source>
        <strain evidence="2">HT99</strain>
    </source>
</reference>
<organism evidence="1">
    <name type="scientific">Candidatus Berkiella aquae</name>
    <dbReference type="NCBI Taxonomy" id="295108"/>
    <lineage>
        <taxon>Bacteria</taxon>
        <taxon>Pseudomonadati</taxon>
        <taxon>Pseudomonadota</taxon>
        <taxon>Gammaproteobacteria</taxon>
        <taxon>Candidatus Berkiellales</taxon>
        <taxon>Candidatus Berkiellaceae</taxon>
        <taxon>Candidatus Berkiella</taxon>
    </lineage>
</organism>
<proteinExistence type="predicted"/>
<dbReference type="PATRIC" id="fig|1590043.3.peg.16"/>
<dbReference type="AlphaFoldDB" id="A0A0Q9YNU1"/>
<keyword evidence="3" id="KW-1185">Reference proteome</keyword>
<comment type="caution">
    <text evidence="1">The sequence shown here is derived from an EMBL/GenBank/DDBJ whole genome shotgun (WGS) entry which is preliminary data.</text>
</comment>
<dbReference type="STRING" id="295108.HT99x_00015"/>
<gene>
    <name evidence="1" type="ORF">HT99x_00015</name>
    <name evidence="2" type="ORF">HT99x_011995</name>
</gene>
<dbReference type="RefSeq" id="WP_075064685.1">
    <property type="nucleotide sequence ID" value="NZ_LKAJ02000001.1"/>
</dbReference>
<reference evidence="1" key="1">
    <citation type="submission" date="2015-09" db="EMBL/GenBank/DDBJ databases">
        <title>Draft Genome Sequences of Two Novel Amoeba-resistant Intranuclear Bacteria, Candidatus Berkiella cookevillensis and Candidatus Berkiella aquae.</title>
        <authorList>
            <person name="Mehari Y.T."/>
            <person name="Arivett B.A."/>
            <person name="Farone A.L."/>
            <person name="Gunderson J.H."/>
            <person name="Farone M.B."/>
        </authorList>
    </citation>
    <scope>NUCLEOTIDE SEQUENCE [LARGE SCALE GENOMIC DNA]</scope>
    <source>
        <strain evidence="1">HT99</strain>
    </source>
</reference>
<accession>A0A0Q9YNU1</accession>
<dbReference type="Proteomes" id="UP000051497">
    <property type="component" value="Unassembled WGS sequence"/>
</dbReference>
<sequence>MPSNILLSTEQTLFCKIRDKISNHDHSGLYHELLYQGGSLLVNKLTDDHESLLLYAIISGNEIAFDLLVVFGFKLEPNSSQLIVEQLNQSTVQLSEKIYDRMLALASSSYIVNEEALPKFYPPMIVDESDTFTFNTLQSDLTSLGETKYIFKRLFSALFETEEFSALVTEAFNGQRFNVQIVNPDYLYSEGDCCHYTKTIRLANNQSLYSFITTLIFELCNAANTNLATQTFAGSCNADDFAYNMEQAEYLSYERYTRLLPTLRSNLSLASLLWRHNIDFTATVNNEIVNSYASFDSYWNSVNENHGKEYSHSESYRRDFRYYQQLNHHLTSMAEPHTSLETCPSIDIENTFTPGYLAAIQPIPDTIEQYFTSDAAKSFLLLLTQNPMASEILGLYQPAIAQSLARQFNEAKLLAFSKMNPATQTDFILRFAKANKQEIEMPNRSLGCKAA</sequence>
<evidence type="ECO:0000313" key="2">
    <source>
        <dbReference type="EMBL" id="MCS5712156.1"/>
    </source>
</evidence>
<evidence type="ECO:0000313" key="3">
    <source>
        <dbReference type="Proteomes" id="UP000051497"/>
    </source>
</evidence>